<dbReference type="InterPro" id="IPR051531">
    <property type="entry name" value="N-acetyltransferase"/>
</dbReference>
<dbReference type="Pfam" id="PF13302">
    <property type="entry name" value="Acetyltransf_3"/>
    <property type="match status" value="1"/>
</dbReference>
<comment type="caution">
    <text evidence="2">The sequence shown here is derived from an EMBL/GenBank/DDBJ whole genome shotgun (WGS) entry which is preliminary data.</text>
</comment>
<evidence type="ECO:0000259" key="1">
    <source>
        <dbReference type="PROSITE" id="PS51186"/>
    </source>
</evidence>
<dbReference type="PROSITE" id="PS51186">
    <property type="entry name" value="GNAT"/>
    <property type="match status" value="1"/>
</dbReference>
<dbReference type="PANTHER" id="PTHR43792">
    <property type="entry name" value="GNAT FAMILY, PUTATIVE (AFU_ORTHOLOGUE AFUA_3G00765)-RELATED-RELATED"/>
    <property type="match status" value="1"/>
</dbReference>
<reference evidence="2" key="1">
    <citation type="journal article" date="2021" name="PeerJ">
        <title>Extensive microbial diversity within the chicken gut microbiome revealed by metagenomics and culture.</title>
        <authorList>
            <person name="Gilroy R."/>
            <person name="Ravi A."/>
            <person name="Getino M."/>
            <person name="Pursley I."/>
            <person name="Horton D.L."/>
            <person name="Alikhan N.F."/>
            <person name="Baker D."/>
            <person name="Gharbi K."/>
            <person name="Hall N."/>
            <person name="Watson M."/>
            <person name="Adriaenssens E.M."/>
            <person name="Foster-Nyarko E."/>
            <person name="Jarju S."/>
            <person name="Secka A."/>
            <person name="Antonio M."/>
            <person name="Oren A."/>
            <person name="Chaudhuri R.R."/>
            <person name="La Ragione R."/>
            <person name="Hildebrand F."/>
            <person name="Pallen M.J."/>
        </authorList>
    </citation>
    <scope>NUCLEOTIDE SEQUENCE</scope>
    <source>
        <strain evidence="2">ChiGjej1B1-98</strain>
    </source>
</reference>
<proteinExistence type="predicted"/>
<dbReference type="GO" id="GO:0016747">
    <property type="term" value="F:acyltransferase activity, transferring groups other than amino-acyl groups"/>
    <property type="evidence" value="ECO:0007669"/>
    <property type="project" value="InterPro"/>
</dbReference>
<evidence type="ECO:0000313" key="3">
    <source>
        <dbReference type="Proteomes" id="UP000824005"/>
    </source>
</evidence>
<dbReference type="InterPro" id="IPR000182">
    <property type="entry name" value="GNAT_dom"/>
</dbReference>
<reference evidence="2" key="2">
    <citation type="submission" date="2021-04" db="EMBL/GenBank/DDBJ databases">
        <authorList>
            <person name="Gilroy R."/>
        </authorList>
    </citation>
    <scope>NUCLEOTIDE SEQUENCE</scope>
    <source>
        <strain evidence="2">ChiGjej1B1-98</strain>
    </source>
</reference>
<dbReference type="Gene3D" id="3.40.630.30">
    <property type="match status" value="1"/>
</dbReference>
<dbReference type="CDD" id="cd04301">
    <property type="entry name" value="NAT_SF"/>
    <property type="match status" value="1"/>
</dbReference>
<dbReference type="AlphaFoldDB" id="A0A9D1YV73"/>
<name>A0A9D1YV73_9MICO</name>
<evidence type="ECO:0000313" key="2">
    <source>
        <dbReference type="EMBL" id="HIY66399.1"/>
    </source>
</evidence>
<dbReference type="EMBL" id="DXDC01000273">
    <property type="protein sequence ID" value="HIY66399.1"/>
    <property type="molecule type" value="Genomic_DNA"/>
</dbReference>
<gene>
    <name evidence="2" type="ORF">H9830_09010</name>
</gene>
<dbReference type="Proteomes" id="UP000824005">
    <property type="component" value="Unassembled WGS sequence"/>
</dbReference>
<dbReference type="SUPFAM" id="SSF55729">
    <property type="entry name" value="Acyl-CoA N-acyltransferases (Nat)"/>
    <property type="match status" value="1"/>
</dbReference>
<sequence>MCATSLFPRQAGPLELRLPDSEEIEQLLQWRNHPDVWRWLIHTKVDPDEFRKQWLDGRDDPKKHSSIAVLDGEVIGIADVWISDGMGQMHVDDGAWRNDEAGIGYLLDPAHTGKGYATEIARALLEIAFEDLGVRRVTAGCFADNIASWKIMEKVGMRREQHGVQDSWHAELGWIDGFTYGILADEWRASRG</sequence>
<dbReference type="InterPro" id="IPR016181">
    <property type="entry name" value="Acyl_CoA_acyltransferase"/>
</dbReference>
<organism evidence="2 3">
    <name type="scientific">Candidatus Agrococcus pullicola</name>
    <dbReference type="NCBI Taxonomy" id="2838429"/>
    <lineage>
        <taxon>Bacteria</taxon>
        <taxon>Bacillati</taxon>
        <taxon>Actinomycetota</taxon>
        <taxon>Actinomycetes</taxon>
        <taxon>Micrococcales</taxon>
        <taxon>Microbacteriaceae</taxon>
        <taxon>Agrococcus</taxon>
    </lineage>
</organism>
<protein>
    <submittedName>
        <fullName evidence="2">GNAT family N-acetyltransferase</fullName>
    </submittedName>
</protein>
<feature type="domain" description="N-acetyltransferase" evidence="1">
    <location>
        <begin position="14"/>
        <end position="185"/>
    </location>
</feature>
<accession>A0A9D1YV73</accession>